<dbReference type="GO" id="GO:0008081">
    <property type="term" value="F:phosphoric diester hydrolase activity"/>
    <property type="evidence" value="ECO:0007669"/>
    <property type="project" value="InterPro"/>
</dbReference>
<dbReference type="EMBL" id="JPVO01000047">
    <property type="protein sequence ID" value="KGR76119.1"/>
    <property type="molecule type" value="Genomic_DNA"/>
</dbReference>
<dbReference type="CDD" id="cd08563">
    <property type="entry name" value="GDPD_TtGDE_like"/>
    <property type="match status" value="1"/>
</dbReference>
<evidence type="ECO:0000313" key="2">
    <source>
        <dbReference type="EMBL" id="KGR76119.1"/>
    </source>
</evidence>
<comment type="caution">
    <text evidence="2">The sequence shown here is derived from an EMBL/GenBank/DDBJ whole genome shotgun (WGS) entry which is preliminary data.</text>
</comment>
<dbReference type="GO" id="GO:0006629">
    <property type="term" value="P:lipid metabolic process"/>
    <property type="evidence" value="ECO:0007669"/>
    <property type="project" value="InterPro"/>
</dbReference>
<proteinExistence type="predicted"/>
<dbReference type="eggNOG" id="COG0584">
    <property type="taxonomic scope" value="Bacteria"/>
</dbReference>
<evidence type="ECO:0000313" key="3">
    <source>
        <dbReference type="Proteomes" id="UP000030408"/>
    </source>
</evidence>
<dbReference type="STRING" id="1384057.CD33_08045"/>
<dbReference type="PANTHER" id="PTHR46211:SF1">
    <property type="entry name" value="GLYCEROPHOSPHODIESTER PHOSPHODIESTERASE, CYTOPLASMIC"/>
    <property type="match status" value="1"/>
</dbReference>
<evidence type="ECO:0000259" key="1">
    <source>
        <dbReference type="PROSITE" id="PS51704"/>
    </source>
</evidence>
<accession>A0A0A3HUJ2</accession>
<organism evidence="2 3">
    <name type="scientific">Ureibacillus sinduriensis BLB-1 = JCM 15800</name>
    <dbReference type="NCBI Taxonomy" id="1384057"/>
    <lineage>
        <taxon>Bacteria</taxon>
        <taxon>Bacillati</taxon>
        <taxon>Bacillota</taxon>
        <taxon>Bacilli</taxon>
        <taxon>Bacillales</taxon>
        <taxon>Caryophanaceae</taxon>
        <taxon>Ureibacillus</taxon>
    </lineage>
</organism>
<dbReference type="PANTHER" id="PTHR46211">
    <property type="entry name" value="GLYCEROPHOSPHORYL DIESTER PHOSPHODIESTERASE"/>
    <property type="match status" value="1"/>
</dbReference>
<dbReference type="Pfam" id="PF03009">
    <property type="entry name" value="GDPD"/>
    <property type="match status" value="1"/>
</dbReference>
<dbReference type="InterPro" id="IPR017946">
    <property type="entry name" value="PLC-like_Pdiesterase_TIM-brl"/>
</dbReference>
<dbReference type="InterPro" id="IPR030395">
    <property type="entry name" value="GP_PDE_dom"/>
</dbReference>
<sequence>MKIYAHRGYSAKYPENTLAAFQAAADLPIDGVEFDVHLTKDGQVVVIHDESINRTSNGVGYVKDMTLPELREFDYGSWFDEEFAGAEIPTLAEALEVFRATNLRVNIELKSDIFAYPGLEELVIQEVEALEMTDQVVISSFDHEAVARIARLAPNVENAALFVNTVLDVASYQEKIPAKALHVFLPSAVRQPVREAIEKGSIVRVWTVNEEEHAALLIGTGVEALFTDEPEKMLAFIKHTSVQVEG</sequence>
<protein>
    <recommendedName>
        <fullName evidence="1">GP-PDE domain-containing protein</fullName>
    </recommendedName>
</protein>
<dbReference type="Gene3D" id="3.20.20.190">
    <property type="entry name" value="Phosphatidylinositol (PI) phosphodiesterase"/>
    <property type="match status" value="1"/>
</dbReference>
<dbReference type="Proteomes" id="UP000030408">
    <property type="component" value="Unassembled WGS sequence"/>
</dbReference>
<dbReference type="AlphaFoldDB" id="A0A0A3HUJ2"/>
<dbReference type="PROSITE" id="PS51704">
    <property type="entry name" value="GP_PDE"/>
    <property type="match status" value="1"/>
</dbReference>
<feature type="domain" description="GP-PDE" evidence="1">
    <location>
        <begin position="1"/>
        <end position="237"/>
    </location>
</feature>
<name>A0A0A3HUJ2_9BACL</name>
<dbReference type="SUPFAM" id="SSF51695">
    <property type="entry name" value="PLC-like phosphodiesterases"/>
    <property type="match status" value="1"/>
</dbReference>
<gene>
    <name evidence="2" type="ORF">CD33_08045</name>
</gene>
<reference evidence="2 3" key="1">
    <citation type="submission" date="2014-02" db="EMBL/GenBank/DDBJ databases">
        <title>Draft genome sequence of Lysinibacillus sinduriensis JCM 15800.</title>
        <authorList>
            <person name="Zhang F."/>
            <person name="Wang G."/>
            <person name="Zhang L."/>
        </authorList>
    </citation>
    <scope>NUCLEOTIDE SEQUENCE [LARGE SCALE GENOMIC DNA]</scope>
    <source>
        <strain evidence="2 3">JCM 15800</strain>
    </source>
</reference>
<dbReference type="RefSeq" id="WP_036199760.1">
    <property type="nucleotide sequence ID" value="NZ_AVCY01000009.1"/>
</dbReference>
<keyword evidence="3" id="KW-1185">Reference proteome</keyword>
<dbReference type="OrthoDB" id="384721at2"/>